<dbReference type="EMBL" id="LN854557">
    <property type="protein sequence ID" value="CRL45479.1"/>
    <property type="molecule type" value="Genomic_DNA"/>
</dbReference>
<proteinExistence type="predicted"/>
<gene>
    <name evidence="1" type="ORF">SGGMMB4_03223</name>
</gene>
<dbReference type="Proteomes" id="UP000245838">
    <property type="component" value="Chromosome sggmmb4_Chromosome"/>
</dbReference>
<dbReference type="AlphaFoldDB" id="A0A193QJV9"/>
<organism evidence="1 2">
    <name type="scientific">Sodalis glossinidius (strain morsitans)</name>
    <dbReference type="NCBI Taxonomy" id="343509"/>
    <lineage>
        <taxon>Bacteria</taxon>
        <taxon>Pseudomonadati</taxon>
        <taxon>Pseudomonadota</taxon>
        <taxon>Gammaproteobacteria</taxon>
        <taxon>Enterobacterales</taxon>
        <taxon>Bruguierivoracaceae</taxon>
        <taxon>Sodalis</taxon>
    </lineage>
</organism>
<accession>A0A193QJV9</accession>
<evidence type="ECO:0000313" key="2">
    <source>
        <dbReference type="Proteomes" id="UP000245838"/>
    </source>
</evidence>
<sequence length="39" mass="4436">MDTGILIPALLFYLSQISHKKKPILKMGKDYTQQFCHAG</sequence>
<protein>
    <submittedName>
        <fullName evidence="1">Uncharacterized protein</fullName>
    </submittedName>
</protein>
<reference evidence="1 2" key="1">
    <citation type="submission" date="2015-05" db="EMBL/GenBank/DDBJ databases">
        <authorList>
            <person name="Goodhead I."/>
        </authorList>
    </citation>
    <scope>NUCLEOTIDE SEQUENCE [LARGE SCALE GENOMIC DNA]</scope>
    <source>
        <strain evidence="2">morsitans</strain>
    </source>
</reference>
<evidence type="ECO:0000313" key="1">
    <source>
        <dbReference type="EMBL" id="CRL45479.1"/>
    </source>
</evidence>
<name>A0A193QJV9_SODGM</name>